<evidence type="ECO:0008006" key="3">
    <source>
        <dbReference type="Google" id="ProtNLM"/>
    </source>
</evidence>
<name>A0A1H2ZUQ8_ACIFE</name>
<comment type="caution">
    <text evidence="1">The sequence shown here is derived from an EMBL/GenBank/DDBJ whole genome shotgun (WGS) entry which is preliminary data.</text>
</comment>
<dbReference type="Proteomes" id="UP000182379">
    <property type="component" value="Unassembled WGS sequence"/>
</dbReference>
<dbReference type="RefSeq" id="WP_074707763.1">
    <property type="nucleotide sequence ID" value="NZ_FNOP01000016.1"/>
</dbReference>
<dbReference type="AlphaFoldDB" id="A0A1H2ZUQ8"/>
<organism evidence="1 2">
    <name type="scientific">Acidaminococcus fermentans</name>
    <dbReference type="NCBI Taxonomy" id="905"/>
    <lineage>
        <taxon>Bacteria</taxon>
        <taxon>Bacillati</taxon>
        <taxon>Bacillota</taxon>
        <taxon>Negativicutes</taxon>
        <taxon>Acidaminococcales</taxon>
        <taxon>Acidaminococcaceae</taxon>
        <taxon>Acidaminococcus</taxon>
    </lineage>
</organism>
<evidence type="ECO:0000313" key="2">
    <source>
        <dbReference type="Proteomes" id="UP000182379"/>
    </source>
</evidence>
<sequence length="190" mass="22346">MRQVKNESFFHFSKLTYYQIGKSYFFGDRVNEFFGFYEQYEPINTADQKTILTEYTTYVRECIFEEVRKQEFPDCPSRTKCIWLMPPSFASLRFWHSRIPEAHSLIKFSCSGVVHEADERFLHPLYFNLALQRKLARLYWSGDSVLEDASRREVLFTGMATAVKIFPLQPGNCNLPDPSDLGLCKTIEEF</sequence>
<gene>
    <name evidence="1" type="ORF">SAMN05216495_11638</name>
</gene>
<reference evidence="1 2" key="1">
    <citation type="submission" date="2016-10" db="EMBL/GenBank/DDBJ databases">
        <authorList>
            <person name="Varghese N."/>
            <person name="Submissions S."/>
        </authorList>
    </citation>
    <scope>NUCLEOTIDE SEQUENCE [LARGE SCALE GENOMIC DNA]</scope>
    <source>
        <strain evidence="1 2">WCC6</strain>
    </source>
</reference>
<evidence type="ECO:0000313" key="1">
    <source>
        <dbReference type="EMBL" id="SDX20644.1"/>
    </source>
</evidence>
<dbReference type="EMBL" id="FNOP01000016">
    <property type="protein sequence ID" value="SDX20644.1"/>
    <property type="molecule type" value="Genomic_DNA"/>
</dbReference>
<accession>A0A1H2ZUQ8</accession>
<proteinExistence type="predicted"/>
<protein>
    <recommendedName>
        <fullName evidence="3">DUF2441 domain-containing protein</fullName>
    </recommendedName>
</protein>
<dbReference type="SUPFAM" id="SSF56399">
    <property type="entry name" value="ADP-ribosylation"/>
    <property type="match status" value="1"/>
</dbReference>